<dbReference type="SUPFAM" id="SSF47336">
    <property type="entry name" value="ACP-like"/>
    <property type="match status" value="2"/>
</dbReference>
<dbReference type="PANTHER" id="PTHR45527">
    <property type="entry name" value="NONRIBOSOMAL PEPTIDE SYNTHETASE"/>
    <property type="match status" value="1"/>
</dbReference>
<dbReference type="Pfam" id="PF00668">
    <property type="entry name" value="Condensation"/>
    <property type="match status" value="4"/>
</dbReference>
<dbReference type="GO" id="GO:0003824">
    <property type="term" value="F:catalytic activity"/>
    <property type="evidence" value="ECO:0007669"/>
    <property type="project" value="InterPro"/>
</dbReference>
<comment type="cofactor">
    <cofactor evidence="1">
        <name>pantetheine 4'-phosphate</name>
        <dbReference type="ChEBI" id="CHEBI:47942"/>
    </cofactor>
</comment>
<proteinExistence type="predicted"/>
<dbReference type="InterPro" id="IPR023213">
    <property type="entry name" value="CAT-like_dom_sf"/>
</dbReference>
<dbReference type="PROSITE" id="PS50075">
    <property type="entry name" value="CARRIER"/>
    <property type="match status" value="2"/>
</dbReference>
<dbReference type="PROSITE" id="PS00012">
    <property type="entry name" value="PHOSPHOPANTETHEINE"/>
    <property type="match status" value="2"/>
</dbReference>
<dbReference type="CDD" id="cd19540">
    <property type="entry name" value="LCL_NRPS-like"/>
    <property type="match status" value="1"/>
</dbReference>
<dbReference type="Gene3D" id="3.30.559.10">
    <property type="entry name" value="Chloramphenicol acetyltransferase-like domain"/>
    <property type="match status" value="4"/>
</dbReference>
<accession>A0A1H7KW13</accession>
<dbReference type="InterPro" id="IPR010071">
    <property type="entry name" value="AA_adenyl_dom"/>
</dbReference>
<feature type="region of interest" description="Disordered" evidence="6">
    <location>
        <begin position="1"/>
        <end position="32"/>
    </location>
</feature>
<dbReference type="SMART" id="SM00823">
    <property type="entry name" value="PKS_PP"/>
    <property type="match status" value="2"/>
</dbReference>
<keyword evidence="4" id="KW-0677">Repeat</keyword>
<evidence type="ECO:0000256" key="1">
    <source>
        <dbReference type="ARBA" id="ARBA00001957"/>
    </source>
</evidence>
<dbReference type="Gene3D" id="2.30.38.10">
    <property type="entry name" value="Luciferase, Domain 3"/>
    <property type="match status" value="1"/>
</dbReference>
<organism evidence="8 9">
    <name type="scientific">Rhodococcus maanshanensis</name>
    <dbReference type="NCBI Taxonomy" id="183556"/>
    <lineage>
        <taxon>Bacteria</taxon>
        <taxon>Bacillati</taxon>
        <taxon>Actinomycetota</taxon>
        <taxon>Actinomycetes</taxon>
        <taxon>Mycobacteriales</taxon>
        <taxon>Nocardiaceae</taxon>
        <taxon>Rhodococcus</taxon>
    </lineage>
</organism>
<keyword evidence="3" id="KW-0597">Phosphoprotein</keyword>
<dbReference type="GO" id="GO:0043041">
    <property type="term" value="P:amino acid activation for nonribosomal peptide biosynthetic process"/>
    <property type="evidence" value="ECO:0007669"/>
    <property type="project" value="TreeGrafter"/>
</dbReference>
<dbReference type="GO" id="GO:0008610">
    <property type="term" value="P:lipid biosynthetic process"/>
    <property type="evidence" value="ECO:0007669"/>
    <property type="project" value="UniProtKB-ARBA"/>
</dbReference>
<dbReference type="Pfam" id="PF00501">
    <property type="entry name" value="AMP-binding"/>
    <property type="match status" value="2"/>
</dbReference>
<keyword evidence="5" id="KW-0045">Antibiotic biosynthesis</keyword>
<dbReference type="GO" id="GO:0017000">
    <property type="term" value="P:antibiotic biosynthetic process"/>
    <property type="evidence" value="ECO:0007669"/>
    <property type="project" value="UniProtKB-KW"/>
</dbReference>
<dbReference type="InterPro" id="IPR010060">
    <property type="entry name" value="NRPS_synth"/>
</dbReference>
<dbReference type="GO" id="GO:0031177">
    <property type="term" value="F:phosphopantetheine binding"/>
    <property type="evidence" value="ECO:0007669"/>
    <property type="project" value="InterPro"/>
</dbReference>
<feature type="domain" description="Carrier" evidence="7">
    <location>
        <begin position="992"/>
        <end position="1066"/>
    </location>
</feature>
<dbReference type="Gene3D" id="3.40.50.980">
    <property type="match status" value="2"/>
</dbReference>
<protein>
    <submittedName>
        <fullName evidence="8">Non-ribosomal peptide synthase domain TIGR01720/amino acid adenylation domain-containing protein</fullName>
    </submittedName>
</protein>
<dbReference type="Gene3D" id="3.40.50.12780">
    <property type="entry name" value="N-terminal domain of ligase-like"/>
    <property type="match status" value="1"/>
</dbReference>
<dbReference type="Gene3D" id="3.30.300.30">
    <property type="match status" value="2"/>
</dbReference>
<dbReference type="FunFam" id="3.40.50.980:FF:000001">
    <property type="entry name" value="Non-ribosomal peptide synthetase"/>
    <property type="match status" value="1"/>
</dbReference>
<dbReference type="CDD" id="cd05930">
    <property type="entry name" value="A_NRPS"/>
    <property type="match status" value="1"/>
</dbReference>
<keyword evidence="9" id="KW-1185">Reference proteome</keyword>
<dbReference type="InterPro" id="IPR006162">
    <property type="entry name" value="Ppantetheine_attach_site"/>
</dbReference>
<evidence type="ECO:0000256" key="2">
    <source>
        <dbReference type="ARBA" id="ARBA00022450"/>
    </source>
</evidence>
<dbReference type="InterPro" id="IPR020806">
    <property type="entry name" value="PKS_PP-bd"/>
</dbReference>
<dbReference type="OrthoDB" id="5475787at2"/>
<dbReference type="GO" id="GO:0044550">
    <property type="term" value="P:secondary metabolite biosynthetic process"/>
    <property type="evidence" value="ECO:0007669"/>
    <property type="project" value="TreeGrafter"/>
</dbReference>
<dbReference type="GO" id="GO:0005829">
    <property type="term" value="C:cytosol"/>
    <property type="evidence" value="ECO:0007669"/>
    <property type="project" value="TreeGrafter"/>
</dbReference>
<feature type="domain" description="Carrier" evidence="7">
    <location>
        <begin position="2543"/>
        <end position="2618"/>
    </location>
</feature>
<dbReference type="Pfam" id="PF13193">
    <property type="entry name" value="AMP-binding_C"/>
    <property type="match status" value="2"/>
</dbReference>
<evidence type="ECO:0000256" key="3">
    <source>
        <dbReference type="ARBA" id="ARBA00022553"/>
    </source>
</evidence>
<dbReference type="FunFam" id="2.30.38.10:FF:000001">
    <property type="entry name" value="Non-ribosomal peptide synthetase PvdI"/>
    <property type="match status" value="1"/>
</dbReference>
<dbReference type="InterPro" id="IPR045851">
    <property type="entry name" value="AMP-bd_C_sf"/>
</dbReference>
<evidence type="ECO:0000313" key="9">
    <source>
        <dbReference type="Proteomes" id="UP000198677"/>
    </source>
</evidence>
<dbReference type="Proteomes" id="UP000198677">
    <property type="component" value="Unassembled WGS sequence"/>
</dbReference>
<sequence length="3201" mass="340792">MGERTLDALGTVGPAEPSDEGAQVSAHPQDAAPFPLSSAQRGMWFAQQAAGDVPLNIAQYVEVDGVLDVDVLTEACRFAGMELGSAYMRLIADDGLPQQIIDRTIDDRVDFVDFSGHEDPVAAAQAWMRNDYGSARDLFVERLNVSTVLKLADDRSYWYCRFHHISIDGFGAMNTLNRAAEVYTALVEGREIAPGNAADLVAIYEDELVYRNSDRFQRDREYWIERVADLPAAPSLAGRTAPVDSHATVAGEQVPPSTAELLGATASASVVGETPAIVAAFAGYLAAMTGNADVVLSLPVSARASALLRRSGGMVSNVVPIRLRIDGDTTIDDLMGKANLELTGALRRQRYRHEDMRRDAGTVDGQRGFFGPSINIMMFHREIKLGDLTGRLTVLSTGPVEDLAVNLYPSVAGKSVQIDFEGNPNLYSASDLDGYHHRFLSYLERFLSASRDSAVRGVDLLEAGEAERLRSLGAGASAPFESNILDRWEESVRRDAGAVAVVGSGKTVTRGELDRRANQLARELIARGVRADDIVALMVPRSVDWVVGMLAAWKAGAAYAYVDPTLPTDRVQSILEDCAVSCVVATSAWERAGFDGQVILLDDPISQAAVAELDPTAPANRWAEPHAGERIAYVISTSGSTGRPKPTLVPMSGFANNVEWYRGHVALEPGQGVLVAGSPSFDQTQKNVWVALSEGWSLHLAGEPFDPVEVLDIVEGGVARAANMAPSLFNVLLDHDTRGVLPELDAVFLGGEAMRTERLGHLAAAGTRLVNHYGPTEVTDMTTFHELVVDHASYPDGRIPIGGALPNVDLYVLDERLRPVPAGVTGELYVGGAGVARGYGNRFDLTASTFVADPFRGAGARMYRTGDVVWWNSDGELEFQGRSDFQVKIRGLRIELGDIEAAVLAHPDVVAATVLVHESDLGQRLIGYAVPVAGADLDVAAVIGHVGELVPSYMVPASIIVLDRLPLTANGKVDRKALPEPDFRTPVSAFVAPATAMEKTIAAVFAEVLGLDEVSVEDSFFALGGDSIMSIQLVSRAKEAGAVFTTRDVFDCKTVAGLAEVVTRRQLSDDVQVVLDELPGGGVGDLPLLPVVRWMVDRGRFDRLAQAVLLTLPDAVDDGHLRDALQSVLDHHDALRSRLARHADGEWNFQVGEPGSVRAGDLMRTVSLTVEPGTDEFEAAVDELLDAAADRLDPAAGVMVAVVRTTSPSGAGRLLIVIHHLAVDGVSWRVLIPDVAFAWSNTAAGQPVALEPVGTSMRRWAHSLLEEAGSDARAAEFDRWREVLDGPDPVLGSRALDTAVDTAETARTVRIDISPEVTSAVMTSIPRAFHGGVNDGLLSALLLAVARWRRDRGVDESSVLLSLEGHGRDDDVIAGADLSRTVGWFTSIFPVRLDLEGADLDDALAAGPSAGAVVKAVKEQLLAVPDGGLGYGMLRHLGEVTGARLAAMPEPQIIFNYLGRTASVGEHLIGAPWTPDDSVGIGGFMSTTDGTTPLSATVEINAGIEGEGPNAHLAASFTFAGGLLSEDETRSLGHWWACALEAIATFASGSDAGGLTPSDLNLVELSQKQVDRLEQRYPKLTDVWPLAPLQHGMYFHSLLSSDVDVYTAQILLELGGQVDADRLRTAGQALIDRHENFRTAFVQEEDGGEVLQVLLHDAQLPWTQTDLSSMDPQAAAVEVERMLEADRTTRFDLGSAPLTRFHLIKTAPAKWLLTVTNHHILMDGWSTPLIIRDLLTLYAAAGSSDVLPRARSYRDFLSWLAAQDAEATKARWHRVLAGIEEPTLLAARSESAAEDAVPEEVTAALSADLDRRLSELGRTLEVTTNTLLQAAWGVVLGQLTARDDIVFGATVSGRPPELAGVESMVGLFINTVPVRIELDSEESVAELLSRVQREQSETLGHQHMGLSEILTAQGKGNLFDTLVVLESYPVDRQGLTEHSDIAGMRLLDVGVRDGSHYPLAVVGLLGETLELNLKYMPSVFDRASVEGFLGRLVRVLEAFAADQNARVGGIELLGADERARLVPVRGTDSVAGSTLPELLSAAAAANPQSVALVAGDRELTYAELDERSNRVARALIAAGVGPETFVALALPRSVESVLGVWSVSKAGGAYLPIDPGYPEDRIAHMVSDSGVRIGLTVAAHRAGLPESVTWVVLDDPQFLARCEELAAGTVADAERSAPLWLEHSAYMIYTSGSTGLPKGVVVTHTGLANFASEQRERYAVSASSRTLHFSSPSFDASVLELLLAVCAGATMVIAGPEIYGGEELRALLATEGVTHAFVTPAALATVDPSGLDTVRTVVVGGDACSPDLVARWSVGRAMFNAYGPSEGTVATNISDRLVAGEPVTIGGPIRGVSAVVLDARLRPVPVGVAGELYVSGVALARGYHGRAGLSAERFVADPFGAAGGRMYRTGDVVRWVEAPGSDTGLAIEYVGRSDFQVKVRGFRIELGEIDAALGAHESVDFAVTVGRPGPSGDILLASYVVPVSEDAVDAASLKEFLGQSLPGHMVPSSIVLLDALPLTVNGKLDRKALPDPEFASAGSDFVEADTPIEETVAAIFAEVLGLDRVSVGDSFFALGGNSLSATRVVARVNSALGSALGVRDLFEAATVSELAARAVSAEGRAARPALVAADRPDHLPLSLAQQRMWLINRLDPTSPAYNIAIAVRLYGNLDFDALEAAVSDVLARHESVRTVYPEDEGIPRQVVLPVSSVPIDLNPVTVEEDRLTEGLVAFASQGFDVTSVPPLRTRLFSVGEQEFVLGLVVHHISADGASMGPLARDVMLAYGQRVTGQAPGWEPLAVQYADYALWQREVLGAEDAPESLASRQLDYWERALRGMPGLIELPTDRPRPARQSMRGGKVDFEIGADLTARLHELARRSDATLFMVVHAALAVLLARLTGGEDIAIATPVAGRGEAALDDLVGMFVNTLVLRTSVDPGARFAEVVQQAKRVDLEAYAHSDVPFDSVVERLNPERSPAYSPLAQVMLSFENLGRPTLELPDLTASEFDSGLVPAKLDLQLTVLENRDAEGAVSTLSAAFLYATDLFDEPTVARFPDRLLRILEDVTEDSAAIVGDIDIWSEPADTVTEAEGGGPGVDDLPALVAQVAEFAAGDVALNHDGIAVTYGQLDERLKLLTASLADRGMAVEAIVTTALTSLVPTILLGAGGSGAGDGFADVLARLVEDAATRVAGHTDDPLVRAVTGG</sequence>
<dbReference type="PANTHER" id="PTHR45527:SF1">
    <property type="entry name" value="FATTY ACID SYNTHASE"/>
    <property type="match status" value="1"/>
</dbReference>
<dbReference type="InterPro" id="IPR025110">
    <property type="entry name" value="AMP-bd_C"/>
</dbReference>
<evidence type="ECO:0000256" key="4">
    <source>
        <dbReference type="ARBA" id="ARBA00022737"/>
    </source>
</evidence>
<dbReference type="Gene3D" id="1.10.1200.10">
    <property type="entry name" value="ACP-like"/>
    <property type="match status" value="2"/>
</dbReference>
<evidence type="ECO:0000256" key="6">
    <source>
        <dbReference type="SAM" id="MobiDB-lite"/>
    </source>
</evidence>
<dbReference type="FunFam" id="1.10.1200.10:FF:000005">
    <property type="entry name" value="Nonribosomal peptide synthetase 1"/>
    <property type="match status" value="2"/>
</dbReference>
<keyword evidence="2" id="KW-0596">Phosphopantetheine</keyword>
<evidence type="ECO:0000256" key="5">
    <source>
        <dbReference type="ARBA" id="ARBA00023194"/>
    </source>
</evidence>
<gene>
    <name evidence="8" type="ORF">SAMN05444583_104165</name>
</gene>
<name>A0A1H7KW13_9NOCA</name>
<reference evidence="9" key="1">
    <citation type="submission" date="2016-10" db="EMBL/GenBank/DDBJ databases">
        <authorList>
            <person name="Varghese N."/>
            <person name="Submissions S."/>
        </authorList>
    </citation>
    <scope>NUCLEOTIDE SEQUENCE [LARGE SCALE GENOMIC DNA]</scope>
    <source>
        <strain evidence="9">DSM 44675</strain>
    </source>
</reference>
<dbReference type="InterPro" id="IPR000873">
    <property type="entry name" value="AMP-dep_synth/lig_dom"/>
</dbReference>
<dbReference type="SUPFAM" id="SSF52777">
    <property type="entry name" value="CoA-dependent acyltransferases"/>
    <property type="match status" value="8"/>
</dbReference>
<dbReference type="PROSITE" id="PS00455">
    <property type="entry name" value="AMP_BINDING"/>
    <property type="match status" value="1"/>
</dbReference>
<dbReference type="InterPro" id="IPR009081">
    <property type="entry name" value="PP-bd_ACP"/>
</dbReference>
<dbReference type="Gene3D" id="3.30.559.30">
    <property type="entry name" value="Nonribosomal peptide synthetase, condensation domain"/>
    <property type="match status" value="4"/>
</dbReference>
<dbReference type="NCBIfam" id="TIGR01720">
    <property type="entry name" value="NRPS-para261"/>
    <property type="match status" value="1"/>
</dbReference>
<dbReference type="CDD" id="cd19543">
    <property type="entry name" value="DCL_NRPS"/>
    <property type="match status" value="1"/>
</dbReference>
<dbReference type="InterPro" id="IPR020845">
    <property type="entry name" value="AMP-binding_CS"/>
</dbReference>
<dbReference type="UniPathway" id="UPA00011"/>
<dbReference type="NCBIfam" id="TIGR01733">
    <property type="entry name" value="AA-adenyl-dom"/>
    <property type="match status" value="2"/>
</dbReference>
<evidence type="ECO:0000259" key="7">
    <source>
        <dbReference type="PROSITE" id="PS50075"/>
    </source>
</evidence>
<dbReference type="InterPro" id="IPR042099">
    <property type="entry name" value="ANL_N_sf"/>
</dbReference>
<dbReference type="SUPFAM" id="SSF56801">
    <property type="entry name" value="Acetyl-CoA synthetase-like"/>
    <property type="match status" value="2"/>
</dbReference>
<dbReference type="InterPro" id="IPR001242">
    <property type="entry name" value="Condensation_dom"/>
</dbReference>
<dbReference type="InterPro" id="IPR036736">
    <property type="entry name" value="ACP-like_sf"/>
</dbReference>
<dbReference type="EMBL" id="FOAW01000004">
    <property type="protein sequence ID" value="SEK90147.1"/>
    <property type="molecule type" value="Genomic_DNA"/>
</dbReference>
<dbReference type="Pfam" id="PF00550">
    <property type="entry name" value="PP-binding"/>
    <property type="match status" value="2"/>
</dbReference>
<evidence type="ECO:0000313" key="8">
    <source>
        <dbReference type="EMBL" id="SEK90147.1"/>
    </source>
</evidence>